<dbReference type="AlphaFoldDB" id="C4LBE7"/>
<evidence type="ECO:0000313" key="2">
    <source>
        <dbReference type="Proteomes" id="UP000009073"/>
    </source>
</evidence>
<accession>C4LBE7</accession>
<dbReference type="HOGENOM" id="CLU_058831_0_0_6"/>
<proteinExistence type="predicted"/>
<reference evidence="1 2" key="2">
    <citation type="journal article" date="2011" name="Stand. Genomic Sci.">
        <title>Complete genome sequence of Tolumonas auensis type strain (TA 4).</title>
        <authorList>
            <person name="Chertkov O."/>
            <person name="Copeland A."/>
            <person name="Lucas S."/>
            <person name="Lapidus A."/>
            <person name="Berry K.W."/>
            <person name="Detter J.C."/>
            <person name="Del Rio T.G."/>
            <person name="Hammon N."/>
            <person name="Dalin E."/>
            <person name="Tice H."/>
            <person name="Pitluck S."/>
            <person name="Richardson P."/>
            <person name="Bruce D."/>
            <person name="Goodwin L."/>
            <person name="Han C."/>
            <person name="Tapia R."/>
            <person name="Saunders E."/>
            <person name="Schmutz J."/>
            <person name="Brettin T."/>
            <person name="Larimer F."/>
            <person name="Land M."/>
            <person name="Hauser L."/>
            <person name="Spring S."/>
            <person name="Rohde M."/>
            <person name="Kyrpides N.C."/>
            <person name="Ivanova N."/>
            <person name="Goker M."/>
            <person name="Beller H.R."/>
            <person name="Klenk H.P."/>
            <person name="Woyke T."/>
        </authorList>
    </citation>
    <scope>NUCLEOTIDE SEQUENCE [LARGE SCALE GENOMIC DNA]</scope>
    <source>
        <strain evidence="2">DSM 9187 / TA4</strain>
    </source>
</reference>
<keyword evidence="2" id="KW-1185">Reference proteome</keyword>
<dbReference type="STRING" id="595494.Tola_0754"/>
<dbReference type="EMBL" id="CP001616">
    <property type="protein sequence ID" value="ACQ92382.1"/>
    <property type="molecule type" value="Genomic_DNA"/>
</dbReference>
<dbReference type="Gene3D" id="2.40.30.20">
    <property type="match status" value="1"/>
</dbReference>
<dbReference type="eggNOG" id="ENOG5031TJ3">
    <property type="taxonomic scope" value="Bacteria"/>
</dbReference>
<dbReference type="Proteomes" id="UP000009073">
    <property type="component" value="Chromosome"/>
</dbReference>
<dbReference type="InterPro" id="IPR023366">
    <property type="entry name" value="ATP_synth_asu-like_sf"/>
</dbReference>
<gene>
    <name evidence="1" type="ordered locus">Tola_0754</name>
</gene>
<dbReference type="KEGG" id="tau:Tola_0754"/>
<evidence type="ECO:0000313" key="1">
    <source>
        <dbReference type="EMBL" id="ACQ92382.1"/>
    </source>
</evidence>
<protein>
    <submittedName>
        <fullName evidence="1">Uncharacterized protein</fullName>
    </submittedName>
</protein>
<reference evidence="2" key="1">
    <citation type="submission" date="2009-05" db="EMBL/GenBank/DDBJ databases">
        <title>Complete sequence of Tolumonas auensis DSM 9187.</title>
        <authorList>
            <consortium name="US DOE Joint Genome Institute"/>
            <person name="Lucas S."/>
            <person name="Copeland A."/>
            <person name="Lapidus A."/>
            <person name="Glavina del Rio T."/>
            <person name="Tice H."/>
            <person name="Bruce D."/>
            <person name="Goodwin L."/>
            <person name="Pitluck S."/>
            <person name="Chertkov O."/>
            <person name="Brettin T."/>
            <person name="Detter J.C."/>
            <person name="Han C."/>
            <person name="Larimer F."/>
            <person name="Land M."/>
            <person name="Hauser L."/>
            <person name="Kyrpides N."/>
            <person name="Mikhailova N."/>
            <person name="Spring S."/>
            <person name="Beller H."/>
        </authorList>
    </citation>
    <scope>NUCLEOTIDE SEQUENCE [LARGE SCALE GENOMIC DNA]</scope>
    <source>
        <strain evidence="2">DSM 9187 / TA4</strain>
    </source>
</reference>
<name>C4LBE7_TOLAT</name>
<sequence length="393" mass="43081">MTFPVKWYSSDMEGAAFLSSGAAGAAHTTVAGSLIALLKSVLVTGFGIKSVSSLVYSSATQTITATVAAGHKYLVDQVVELSGANESGFNGEFRVLSITSTNVVMGLDNGTPSAANATGTLSMKIPSLGWAVEFEDAANYKIIFKRTAPASTPLRMYIDNSAWSGWNNYNGYLAKVQMIENPADINTFTVVNDYRWPCSHSYATPRWELIGDSRMIYFLPAYAVNNNRGFYMFGDGNSTRPGDNYFCLMTRYPVLTNDRYWQNGGYTFHNQALSFSNSNHKHIARSYHQMPGSVAAYWKGLNTYFGEGMSFPNPADNGFYVSTDPVPVYDDLSYRGNLPGIVVPYASPSAYDKTNLNNLPGLTGKLIRLLLVNREEAGGNPRLIGFDIKGPWR</sequence>
<organism evidence="1 2">
    <name type="scientific">Tolumonas auensis (strain DSM 9187 / NBRC 110442 / TA 4)</name>
    <dbReference type="NCBI Taxonomy" id="595494"/>
    <lineage>
        <taxon>Bacteria</taxon>
        <taxon>Pseudomonadati</taxon>
        <taxon>Pseudomonadota</taxon>
        <taxon>Gammaproteobacteria</taxon>
        <taxon>Aeromonadales</taxon>
        <taxon>Aeromonadaceae</taxon>
        <taxon>Tolumonas</taxon>
    </lineage>
</organism>